<dbReference type="PRINTS" id="PR00314">
    <property type="entry name" value="CLATHRINADPT"/>
</dbReference>
<comment type="subcellular location">
    <subcellularLocation>
        <location evidence="1">Endomembrane system</location>
    </subcellularLocation>
</comment>
<dbReference type="InParanoid" id="Q4UEZ8"/>
<dbReference type="OMA" id="DYGYIQN"/>
<dbReference type="InterPro" id="IPR050431">
    <property type="entry name" value="Adaptor_comp_med_subunit"/>
</dbReference>
<dbReference type="InterPro" id="IPR011012">
    <property type="entry name" value="Longin-like_dom_sf"/>
</dbReference>
<dbReference type="RefSeq" id="XP_952073.1">
    <property type="nucleotide sequence ID" value="XM_946980.1"/>
</dbReference>
<evidence type="ECO:0000256" key="2">
    <source>
        <dbReference type="ARBA" id="ARBA00022448"/>
    </source>
</evidence>
<evidence type="ECO:0000256" key="3">
    <source>
        <dbReference type="ARBA" id="ARBA00022927"/>
    </source>
</evidence>
<keyword evidence="2 5" id="KW-0813">Transport</keyword>
<dbReference type="GO" id="GO:0030131">
    <property type="term" value="C:clathrin adaptor complex"/>
    <property type="evidence" value="ECO:0007669"/>
    <property type="project" value="UniProtKB-UniRule"/>
</dbReference>
<dbReference type="InterPro" id="IPR036168">
    <property type="entry name" value="AP2_Mu_C_sf"/>
</dbReference>
<dbReference type="PIRSF" id="PIRSF005992">
    <property type="entry name" value="Clathrin_mu"/>
    <property type="match status" value="1"/>
</dbReference>
<reference evidence="7 8" key="1">
    <citation type="journal article" date="2005" name="Science">
        <title>Genome of the host-cell transforming parasite Theileria annulata compared with T. parva.</title>
        <authorList>
            <person name="Pain A."/>
            <person name="Renauld H."/>
            <person name="Berriman M."/>
            <person name="Murphy L."/>
            <person name="Yeats C.A."/>
            <person name="Weir W."/>
            <person name="Kerhornou A."/>
            <person name="Aslett M."/>
            <person name="Bishop R."/>
            <person name="Bouchier C."/>
            <person name="Cochet M."/>
            <person name="Coulson R.M.R."/>
            <person name="Cronin A."/>
            <person name="de Villiers E.P."/>
            <person name="Fraser A."/>
            <person name="Fosker N."/>
            <person name="Gardner M."/>
            <person name="Goble A."/>
            <person name="Griffiths-Jones S."/>
            <person name="Harris D.E."/>
            <person name="Katzer F."/>
            <person name="Larke N."/>
            <person name="Lord A."/>
            <person name="Maser P."/>
            <person name="McKellar S."/>
            <person name="Mooney P."/>
            <person name="Morton F."/>
            <person name="Nene V."/>
            <person name="O'Neil S."/>
            <person name="Price C."/>
            <person name="Quail M.A."/>
            <person name="Rabbinowitsch E."/>
            <person name="Rawlings N.D."/>
            <person name="Rutter S."/>
            <person name="Saunders D."/>
            <person name="Seeger K."/>
            <person name="Shah T."/>
            <person name="Squares R."/>
            <person name="Squares S."/>
            <person name="Tivey A."/>
            <person name="Walker A.R."/>
            <person name="Woodward J."/>
            <person name="Dobbelaere D.A.E."/>
            <person name="Langsley G."/>
            <person name="Rajandream M.A."/>
            <person name="McKeever D."/>
            <person name="Shiels B."/>
            <person name="Tait A."/>
            <person name="Barrell B.G."/>
            <person name="Hall N."/>
        </authorList>
    </citation>
    <scope>NUCLEOTIDE SEQUENCE [LARGE SCALE GENOMIC DNA]</scope>
    <source>
        <strain evidence="8">Ankara</strain>
    </source>
</reference>
<dbReference type="Pfam" id="PF00928">
    <property type="entry name" value="Adap_comp_sub"/>
    <property type="match status" value="1"/>
</dbReference>
<dbReference type="Gene3D" id="2.60.40.1170">
    <property type="entry name" value="Mu homology domain, subdomain B"/>
    <property type="match status" value="2"/>
</dbReference>
<proteinExistence type="inferred from homology"/>
<dbReference type="eggNOG" id="KOG0937">
    <property type="taxonomic scope" value="Eukaryota"/>
</dbReference>
<keyword evidence="8" id="KW-1185">Reference proteome</keyword>
<dbReference type="VEuPathDB" id="PiroplasmaDB:TA14320"/>
<name>Q4UEZ8_THEAN</name>
<feature type="domain" description="MHD" evidence="6">
    <location>
        <begin position="167"/>
        <end position="461"/>
    </location>
</feature>
<dbReference type="PANTHER" id="PTHR10529">
    <property type="entry name" value="AP COMPLEX SUBUNIT MU"/>
    <property type="match status" value="1"/>
</dbReference>
<dbReference type="SUPFAM" id="SSF49447">
    <property type="entry name" value="Second domain of Mu2 adaptin subunit (ap50) of ap2 adaptor"/>
    <property type="match status" value="1"/>
</dbReference>
<dbReference type="KEGG" id="tan:TA14320"/>
<dbReference type="FunFam" id="3.30.450.60:FF:000002">
    <property type="entry name" value="AP-2 complex subunit mu, putative"/>
    <property type="match status" value="1"/>
</dbReference>
<organism evidence="7 8">
    <name type="scientific">Theileria annulata</name>
    <dbReference type="NCBI Taxonomy" id="5874"/>
    <lineage>
        <taxon>Eukaryota</taxon>
        <taxon>Sar</taxon>
        <taxon>Alveolata</taxon>
        <taxon>Apicomplexa</taxon>
        <taxon>Aconoidasida</taxon>
        <taxon>Piroplasmida</taxon>
        <taxon>Theileriidae</taxon>
        <taxon>Theileria</taxon>
    </lineage>
</organism>
<sequence length="461" mass="53013">MTISQFFIISHSGDVLLSRNFRNETTKNVDNFYNYLKENSNIGPIFELEGMLYFYIRRSNLYFVMSTRYITSPSYVMELLNKITNYLKDFIGILNEETIKSNFVLAYEILDEILDYGYIQCISINQLKQKIYNTSTVTTDNIKPMMSNRNMLPSVVSNKSLINPNNKNEIFVDVIEKVTAKLGSDVKTTVEGQIQIKSYLKGSPSIQMYISNNVQFSNNTSRTSNEPELTNQPSSNLHLEQFPIPDNKFSVGSINAGSTDRVGSLEYHRDQTYRFQSLEMEDVFENKIVIEDYNLESDVEMVNNVMKFIPKEGEYTILNYKIKNVKMPFDIKTQLVNNTENTVGLSIRVACNLPINVHSFFLLKCKLPNNVNTINMSVNPKFFQQVSEYKLENNTISWNIKNIQGSSEVVLNSEIVFNNKVNSNQFGPINLIFEVPLYNITNLKVSLTNSQFPNSDKIPQR</sequence>
<dbReference type="InterPro" id="IPR001392">
    <property type="entry name" value="Clathrin_mu"/>
</dbReference>
<dbReference type="FunCoup" id="Q4UEZ8">
    <property type="interactions" value="156"/>
</dbReference>
<dbReference type="Gene3D" id="3.30.450.60">
    <property type="match status" value="1"/>
</dbReference>
<dbReference type="InterPro" id="IPR028565">
    <property type="entry name" value="MHD"/>
</dbReference>
<keyword evidence="3 5" id="KW-0653">Protein transport</keyword>
<dbReference type="OrthoDB" id="10259133at2759"/>
<dbReference type="InterPro" id="IPR022775">
    <property type="entry name" value="AP_mu_sigma_su"/>
</dbReference>
<dbReference type="AlphaFoldDB" id="Q4UEZ8"/>
<dbReference type="STRING" id="5874.Q4UEZ8"/>
<dbReference type="GeneID" id="3861640"/>
<gene>
    <name evidence="7" type="ORF">TA14320</name>
</gene>
<evidence type="ECO:0000313" key="7">
    <source>
        <dbReference type="EMBL" id="CAI74341.1"/>
    </source>
</evidence>
<comment type="similarity">
    <text evidence="5">Belongs to the adaptor complexes medium subunit family.</text>
</comment>
<dbReference type="GO" id="GO:0012505">
    <property type="term" value="C:endomembrane system"/>
    <property type="evidence" value="ECO:0007669"/>
    <property type="project" value="UniProtKB-SubCell"/>
</dbReference>
<evidence type="ECO:0000256" key="1">
    <source>
        <dbReference type="ARBA" id="ARBA00004308"/>
    </source>
</evidence>
<dbReference type="Pfam" id="PF01217">
    <property type="entry name" value="Clat_adaptor_s"/>
    <property type="match status" value="1"/>
</dbReference>
<evidence type="ECO:0000259" key="6">
    <source>
        <dbReference type="PROSITE" id="PS51072"/>
    </source>
</evidence>
<dbReference type="Proteomes" id="UP000001950">
    <property type="component" value="Chromosome 2"/>
</dbReference>
<keyword evidence="4" id="KW-0472">Membrane</keyword>
<protein>
    <submittedName>
        <fullName evidence="7">Clathrin-coat assembly protein, putative</fullName>
    </submittedName>
</protein>
<dbReference type="SUPFAM" id="SSF64356">
    <property type="entry name" value="SNARE-like"/>
    <property type="match status" value="1"/>
</dbReference>
<evidence type="ECO:0000256" key="5">
    <source>
        <dbReference type="PIRNR" id="PIRNR005992"/>
    </source>
</evidence>
<dbReference type="GO" id="GO:0016192">
    <property type="term" value="P:vesicle-mediated transport"/>
    <property type="evidence" value="ECO:0007669"/>
    <property type="project" value="InterPro"/>
</dbReference>
<dbReference type="EMBL" id="CR940348">
    <property type="protein sequence ID" value="CAI74341.1"/>
    <property type="molecule type" value="Genomic_DNA"/>
</dbReference>
<accession>Q4UEZ8</accession>
<dbReference type="PROSITE" id="PS51072">
    <property type="entry name" value="MHD"/>
    <property type="match status" value="1"/>
</dbReference>
<dbReference type="GO" id="GO:0006886">
    <property type="term" value="P:intracellular protein transport"/>
    <property type="evidence" value="ECO:0007669"/>
    <property type="project" value="UniProtKB-UniRule"/>
</dbReference>
<dbReference type="CDD" id="cd14838">
    <property type="entry name" value="AP4_Mu_N"/>
    <property type="match status" value="1"/>
</dbReference>
<evidence type="ECO:0000313" key="8">
    <source>
        <dbReference type="Proteomes" id="UP000001950"/>
    </source>
</evidence>
<evidence type="ECO:0000256" key="4">
    <source>
        <dbReference type="ARBA" id="ARBA00023136"/>
    </source>
</evidence>